<dbReference type="EMBL" id="JBHTMY010000001">
    <property type="protein sequence ID" value="MFD1314330.1"/>
    <property type="molecule type" value="Genomic_DNA"/>
</dbReference>
<dbReference type="InterPro" id="IPR001647">
    <property type="entry name" value="HTH_TetR"/>
</dbReference>
<dbReference type="InterPro" id="IPR009057">
    <property type="entry name" value="Homeodomain-like_sf"/>
</dbReference>
<dbReference type="SUPFAM" id="SSF48498">
    <property type="entry name" value="Tetracyclin repressor-like, C-terminal domain"/>
    <property type="match status" value="1"/>
</dbReference>
<dbReference type="PROSITE" id="PS50977">
    <property type="entry name" value="HTH_TETR_2"/>
    <property type="match status" value="1"/>
</dbReference>
<dbReference type="Gene3D" id="1.10.357.10">
    <property type="entry name" value="Tetracycline Repressor, domain 2"/>
    <property type="match status" value="1"/>
</dbReference>
<dbReference type="SUPFAM" id="SSF46689">
    <property type="entry name" value="Homeodomain-like"/>
    <property type="match status" value="1"/>
</dbReference>
<organism evidence="4 5">
    <name type="scientific">Namhaeicola litoreus</name>
    <dbReference type="NCBI Taxonomy" id="1052145"/>
    <lineage>
        <taxon>Bacteria</taxon>
        <taxon>Pseudomonadati</taxon>
        <taxon>Bacteroidota</taxon>
        <taxon>Flavobacteriia</taxon>
        <taxon>Flavobacteriales</taxon>
        <taxon>Flavobacteriaceae</taxon>
        <taxon>Namhaeicola</taxon>
    </lineage>
</organism>
<feature type="domain" description="HTH tetR-type" evidence="3">
    <location>
        <begin position="1"/>
        <end position="59"/>
    </location>
</feature>
<evidence type="ECO:0000259" key="3">
    <source>
        <dbReference type="PROSITE" id="PS50977"/>
    </source>
</evidence>
<sequence>MKNSIIHKSAELFLKYGFKSVTMDDIATELGMSKKTIYTYFETKTKLVSETALHIFMEIENSITKTCLAGFSPIQEIYEIKTNVMRQLYNEQSYPMYQLQKYYPKIFNTIKAKQFEMLQSCVVTNLKNGIEQGFYRKNLDVNFISRLYFNGILGIKNVELFPSEEFTSTYLIDNYLDYHLRAITTEKGLNTLIEIQK</sequence>
<evidence type="ECO:0000256" key="2">
    <source>
        <dbReference type="PROSITE-ProRule" id="PRU00335"/>
    </source>
</evidence>
<accession>A0ABW3XYQ4</accession>
<gene>
    <name evidence="4" type="ORF">ACFQ39_01785</name>
</gene>
<protein>
    <submittedName>
        <fullName evidence="4">TetR/AcrR family transcriptional regulator</fullName>
    </submittedName>
</protein>
<dbReference type="Pfam" id="PF00440">
    <property type="entry name" value="TetR_N"/>
    <property type="match status" value="1"/>
</dbReference>
<evidence type="ECO:0000313" key="5">
    <source>
        <dbReference type="Proteomes" id="UP001597201"/>
    </source>
</evidence>
<reference evidence="5" key="1">
    <citation type="journal article" date="2019" name="Int. J. Syst. Evol. Microbiol.">
        <title>The Global Catalogue of Microorganisms (GCM) 10K type strain sequencing project: providing services to taxonomists for standard genome sequencing and annotation.</title>
        <authorList>
            <consortium name="The Broad Institute Genomics Platform"/>
            <consortium name="The Broad Institute Genome Sequencing Center for Infectious Disease"/>
            <person name="Wu L."/>
            <person name="Ma J."/>
        </authorList>
    </citation>
    <scope>NUCLEOTIDE SEQUENCE [LARGE SCALE GENOMIC DNA]</scope>
    <source>
        <strain evidence="5">CCUG 61485</strain>
    </source>
</reference>
<dbReference type="PRINTS" id="PR00455">
    <property type="entry name" value="HTHTETR"/>
</dbReference>
<keyword evidence="1 2" id="KW-0238">DNA-binding</keyword>
<dbReference type="InterPro" id="IPR050624">
    <property type="entry name" value="HTH-type_Tx_Regulator"/>
</dbReference>
<dbReference type="PANTHER" id="PTHR43479:SF11">
    <property type="entry name" value="ACREF_ENVCD OPERON REPRESSOR-RELATED"/>
    <property type="match status" value="1"/>
</dbReference>
<evidence type="ECO:0000313" key="4">
    <source>
        <dbReference type="EMBL" id="MFD1314330.1"/>
    </source>
</evidence>
<dbReference type="RefSeq" id="WP_377175825.1">
    <property type="nucleotide sequence ID" value="NZ_JBHTMY010000001.1"/>
</dbReference>
<keyword evidence="5" id="KW-1185">Reference proteome</keyword>
<proteinExistence type="predicted"/>
<dbReference type="InterPro" id="IPR036271">
    <property type="entry name" value="Tet_transcr_reg_TetR-rel_C_sf"/>
</dbReference>
<feature type="DNA-binding region" description="H-T-H motif" evidence="2">
    <location>
        <begin position="22"/>
        <end position="41"/>
    </location>
</feature>
<evidence type="ECO:0000256" key="1">
    <source>
        <dbReference type="ARBA" id="ARBA00023125"/>
    </source>
</evidence>
<comment type="caution">
    <text evidence="4">The sequence shown here is derived from an EMBL/GenBank/DDBJ whole genome shotgun (WGS) entry which is preliminary data.</text>
</comment>
<name>A0ABW3XYQ4_9FLAO</name>
<dbReference type="PANTHER" id="PTHR43479">
    <property type="entry name" value="ACREF/ENVCD OPERON REPRESSOR-RELATED"/>
    <property type="match status" value="1"/>
</dbReference>
<dbReference type="Proteomes" id="UP001597201">
    <property type="component" value="Unassembled WGS sequence"/>
</dbReference>